<sequence length="216" mass="22975">MFRSDRWLACGLHSSAVRAGPSPFPHAPHPFLPDLLLALSPESPPRHPSRAPCPASCRPASLIHEGASAAPLPLANWARSASQLGDFPPSPNPCPARSPLAHGAAAAPTSLRARRVGVGLIRVVDQASSNGPFRSWGGDDVRGRDDPCLLPGWLESCGDDSGIRHLDREIMVTNLNLGIIPGMQIFSCILDTLLGQPFNINHLKLNHKGLPSPEMG</sequence>
<evidence type="ECO:0000313" key="1">
    <source>
        <dbReference type="EMBL" id="TVU07126.1"/>
    </source>
</evidence>
<protein>
    <submittedName>
        <fullName evidence="1">Uncharacterized protein</fullName>
    </submittedName>
</protein>
<comment type="caution">
    <text evidence="1">The sequence shown here is derived from an EMBL/GenBank/DDBJ whole genome shotgun (WGS) entry which is preliminary data.</text>
</comment>
<evidence type="ECO:0000313" key="2">
    <source>
        <dbReference type="Proteomes" id="UP000324897"/>
    </source>
</evidence>
<dbReference type="Proteomes" id="UP000324897">
    <property type="component" value="Unassembled WGS sequence"/>
</dbReference>
<dbReference type="AlphaFoldDB" id="A0A5J9T6W0"/>
<dbReference type="Gramene" id="TVU07126">
    <property type="protein sequence ID" value="TVU07126"/>
    <property type="gene ID" value="EJB05_47167"/>
</dbReference>
<reference evidence="1 2" key="1">
    <citation type="journal article" date="2019" name="Sci. Rep.">
        <title>A high-quality genome of Eragrostis curvula grass provides insights into Poaceae evolution and supports new strategies to enhance forage quality.</title>
        <authorList>
            <person name="Carballo J."/>
            <person name="Santos B.A.C.M."/>
            <person name="Zappacosta D."/>
            <person name="Garbus I."/>
            <person name="Selva J.P."/>
            <person name="Gallo C.A."/>
            <person name="Diaz A."/>
            <person name="Albertini E."/>
            <person name="Caccamo M."/>
            <person name="Echenique V."/>
        </authorList>
    </citation>
    <scope>NUCLEOTIDE SEQUENCE [LARGE SCALE GENOMIC DNA]</scope>
    <source>
        <strain evidence="2">cv. Victoria</strain>
        <tissue evidence="1">Leaf</tissue>
    </source>
</reference>
<dbReference type="EMBL" id="RWGY01000045">
    <property type="protein sequence ID" value="TVU07126.1"/>
    <property type="molecule type" value="Genomic_DNA"/>
</dbReference>
<gene>
    <name evidence="1" type="ORF">EJB05_47167</name>
</gene>
<keyword evidence="2" id="KW-1185">Reference proteome</keyword>
<name>A0A5J9T6W0_9POAL</name>
<accession>A0A5J9T6W0</accession>
<proteinExistence type="predicted"/>
<organism evidence="1 2">
    <name type="scientific">Eragrostis curvula</name>
    <name type="common">weeping love grass</name>
    <dbReference type="NCBI Taxonomy" id="38414"/>
    <lineage>
        <taxon>Eukaryota</taxon>
        <taxon>Viridiplantae</taxon>
        <taxon>Streptophyta</taxon>
        <taxon>Embryophyta</taxon>
        <taxon>Tracheophyta</taxon>
        <taxon>Spermatophyta</taxon>
        <taxon>Magnoliopsida</taxon>
        <taxon>Liliopsida</taxon>
        <taxon>Poales</taxon>
        <taxon>Poaceae</taxon>
        <taxon>PACMAD clade</taxon>
        <taxon>Chloridoideae</taxon>
        <taxon>Eragrostideae</taxon>
        <taxon>Eragrostidinae</taxon>
        <taxon>Eragrostis</taxon>
    </lineage>
</organism>
<feature type="non-terminal residue" evidence="1">
    <location>
        <position position="1"/>
    </location>
</feature>